<dbReference type="InterPro" id="IPR051244">
    <property type="entry name" value="TCAF"/>
</dbReference>
<feature type="signal peptide" evidence="1">
    <location>
        <begin position="1"/>
        <end position="27"/>
    </location>
</feature>
<accession>A0A0H5LSY5</accession>
<protein>
    <submittedName>
        <fullName evidence="3">N-acetylglucosamine-binding protein A</fullName>
        <ecNumber evidence="3">3.4.21.-</ecNumber>
    </submittedName>
</protein>
<dbReference type="Gene3D" id="3.40.390.80">
    <property type="entry name" value="Peptidase M60, enhancin-like domain 2"/>
    <property type="match status" value="1"/>
</dbReference>
<dbReference type="Pfam" id="PF13402">
    <property type="entry name" value="Peptidase_M60"/>
    <property type="match status" value="1"/>
</dbReference>
<dbReference type="EC" id="3.4.21.-" evidence="3"/>
<proteinExistence type="predicted"/>
<dbReference type="PROSITE" id="PS51723">
    <property type="entry name" value="PEPTIDASE_M60"/>
    <property type="match status" value="1"/>
</dbReference>
<dbReference type="SMART" id="SM01276">
    <property type="entry name" value="M60-like"/>
    <property type="match status" value="1"/>
</dbReference>
<dbReference type="PANTHER" id="PTHR15730:SF5">
    <property type="entry name" value="SI:CH211-210B2.2-RELATED"/>
    <property type="match status" value="1"/>
</dbReference>
<dbReference type="Gene3D" id="1.10.390.30">
    <property type="entry name" value="Peptidase M60, enhancin-like domain 3"/>
    <property type="match status" value="1"/>
</dbReference>
<dbReference type="Proteomes" id="UP000043316">
    <property type="component" value="Unassembled WGS sequence"/>
</dbReference>
<dbReference type="Gene3D" id="2.60.120.1250">
    <property type="entry name" value="Peptidase M60, enhancin-like domain 1"/>
    <property type="match status" value="1"/>
</dbReference>
<feature type="domain" description="Peptidase M60" evidence="2">
    <location>
        <begin position="76"/>
        <end position="373"/>
    </location>
</feature>
<keyword evidence="3" id="KW-0378">Hydrolase</keyword>
<organism evidence="3 4">
    <name type="scientific">Yersinia intermedia</name>
    <dbReference type="NCBI Taxonomy" id="631"/>
    <lineage>
        <taxon>Bacteria</taxon>
        <taxon>Pseudomonadati</taxon>
        <taxon>Pseudomonadota</taxon>
        <taxon>Gammaproteobacteria</taxon>
        <taxon>Enterobacterales</taxon>
        <taxon>Yersiniaceae</taxon>
        <taxon>Yersinia</taxon>
    </lineage>
</organism>
<evidence type="ECO:0000256" key="1">
    <source>
        <dbReference type="SAM" id="SignalP"/>
    </source>
</evidence>
<sequence>MLPPKLRTTPIALSLLLALGFSSTLSAAVSDVRVNPSVQQAETTDNHLEASRQIRVVQNGSPTYFLEQQKRKFLSHPTQSSGFWANKSETLKIEYQHHGEDINLLPELWIVPINKGKDENRDKQIVKLKPGINEIEVKHAGAIYFAATNQPGSSEIIINLLEGGKPMPRFILGENTAEDWQISLKKYGDSPFAELVGKRMILTMPIKNMRKQATDPEGVLVLWDRIVDLAEEQFGLSSKRAFPHRATPFQYQFTSKSDSTSGYMSASNFWLKTNMPGIPEVITTELLKKAWGPWHELGHHYQMRAWTFDNDGETTVNLTSLYVQRALGETSRLEAESRWDSVYALMESKGHIYEDVDVFIRLAMFWQLDLTFGQDFYQRLGDRYRTMTPTEQPKNNDEKKQRFLIETSRVAGVNLTSFFHRWGLKPTKDTSAQLEAMNLPQLTKPIWLNTDTNIAHTYSLTEQNMTGDVRLPDTVNAGDIFSVSVDVTNRDASALTYRWDIPSGVQVITDRGHEITLRAPHNVLQNAMLSIPVTVTDNNNMAMRLASSTRLKTTGDNISFRDAFNDVIKQRYQIEGDINLWNDASPKGVVGTYYQSDNTLTHTRDYYRLKTRSYWYFPSNQTSNEYWEYLESYDGSQFLNGEVGDVDQTIEAEQVVEEIKPVAQCNVPSWEAKAYSEPTTISKNGRIYTNKWWVSATAMPGDVAQTDTTGNGTGWGKVWEDKGLCDAVVKDELQVDIESNPATPQQCSAPSWEQKAYGEPTKVSNNGRIYINKWWVAADNIPGDDAVTDTTGNGTGWSKVWEDKGAC</sequence>
<name>A0A0H5LSY5_YERIN</name>
<evidence type="ECO:0000313" key="4">
    <source>
        <dbReference type="Proteomes" id="UP000043316"/>
    </source>
</evidence>
<gene>
    <name evidence="3" type="primary">ChiY_1</name>
    <name evidence="3" type="ORF">ERS008476_00943</name>
</gene>
<dbReference type="Gene3D" id="3.30.160.280">
    <property type="match status" value="1"/>
</dbReference>
<dbReference type="InterPro" id="IPR042279">
    <property type="entry name" value="Pep_M60_3"/>
</dbReference>
<dbReference type="CDD" id="cd12215">
    <property type="entry name" value="ChiC_BD"/>
    <property type="match status" value="1"/>
</dbReference>
<dbReference type="AlphaFoldDB" id="A0A0H5LSY5"/>
<dbReference type="PANTHER" id="PTHR15730">
    <property type="entry name" value="EXPERIMENTAL AUTOIMMUNE PROSTATITIS ANTIGEN 2-RELATED"/>
    <property type="match status" value="1"/>
</dbReference>
<reference evidence="4" key="1">
    <citation type="submission" date="2015-03" db="EMBL/GenBank/DDBJ databases">
        <authorList>
            <consortium name="Pathogen Informatics"/>
        </authorList>
    </citation>
    <scope>NUCLEOTIDE SEQUENCE [LARGE SCALE GENOMIC DNA]</scope>
    <source>
        <strain evidence="4">R148</strain>
    </source>
</reference>
<evidence type="ECO:0000313" key="3">
    <source>
        <dbReference type="EMBL" id="CRY54032.1"/>
    </source>
</evidence>
<dbReference type="EMBL" id="CWJI01000001">
    <property type="protein sequence ID" value="CRY54032.1"/>
    <property type="molecule type" value="Genomic_DNA"/>
</dbReference>
<dbReference type="GO" id="GO:0016787">
    <property type="term" value="F:hydrolase activity"/>
    <property type="evidence" value="ECO:0007669"/>
    <property type="project" value="UniProtKB-KW"/>
</dbReference>
<feature type="chain" id="PRO_5005220311" evidence="1">
    <location>
        <begin position="28"/>
        <end position="807"/>
    </location>
</feature>
<evidence type="ECO:0000259" key="2">
    <source>
        <dbReference type="PROSITE" id="PS51723"/>
    </source>
</evidence>
<dbReference type="InterPro" id="IPR031161">
    <property type="entry name" value="Peptidase_M60_dom"/>
</dbReference>
<keyword evidence="1" id="KW-0732">Signal</keyword>